<dbReference type="SUPFAM" id="SSF53300">
    <property type="entry name" value="vWA-like"/>
    <property type="match status" value="1"/>
</dbReference>
<dbReference type="PANTHER" id="PTHR12604">
    <property type="entry name" value="KU AUTOANTIGEN DNA HELICASE"/>
    <property type="match status" value="1"/>
</dbReference>
<keyword evidence="11" id="KW-0067">ATP-binding</keyword>
<evidence type="ECO:0000256" key="17">
    <source>
        <dbReference type="ARBA" id="ARBA00024890"/>
    </source>
</evidence>
<dbReference type="GO" id="GO:0006303">
    <property type="term" value="P:double-strand break repair via nonhomologous end joining"/>
    <property type="evidence" value="ECO:0007669"/>
    <property type="project" value="InterPro"/>
</dbReference>
<dbReference type="Gene3D" id="1.25.40.240">
    <property type="entry name" value="Ku, C-terminal domain"/>
    <property type="match status" value="1"/>
</dbReference>
<dbReference type="GO" id="GO:0000723">
    <property type="term" value="P:telomere maintenance"/>
    <property type="evidence" value="ECO:0007669"/>
    <property type="project" value="InterPro"/>
</dbReference>
<reference evidence="22 23" key="1">
    <citation type="journal article" date="2023" name="PLoS ONE">
        <title>Cytospora paraplurivora sp. nov. isolated from orchards with fruit tree decline syndrome in Ontario, Canada.</title>
        <authorList>
            <person name="Ilyukhin E."/>
            <person name="Nguyen H.D.T."/>
            <person name="Castle A.J."/>
            <person name="Ellouze W."/>
        </authorList>
    </citation>
    <scope>NUCLEOTIDE SEQUENCE [LARGE SCALE GENOMIC DNA]</scope>
    <source>
        <strain evidence="22 23">FDS-564</strain>
    </source>
</reference>
<evidence type="ECO:0000256" key="7">
    <source>
        <dbReference type="ARBA" id="ARBA00022741"/>
    </source>
</evidence>
<dbReference type="GO" id="GO:0005524">
    <property type="term" value="F:ATP binding"/>
    <property type="evidence" value="ECO:0007669"/>
    <property type="project" value="UniProtKB-KW"/>
</dbReference>
<dbReference type="InterPro" id="IPR036465">
    <property type="entry name" value="vWFA_dom_sf"/>
</dbReference>
<dbReference type="SUPFAM" id="SSF101420">
    <property type="entry name" value="C-terminal domain of Ku80"/>
    <property type="match status" value="1"/>
</dbReference>
<evidence type="ECO:0000256" key="1">
    <source>
        <dbReference type="ARBA" id="ARBA00004123"/>
    </source>
</evidence>
<feature type="domain" description="Ku" evidence="21">
    <location>
        <begin position="312"/>
        <end position="449"/>
    </location>
</feature>
<organism evidence="22 23">
    <name type="scientific">Cytospora paraplurivora</name>
    <dbReference type="NCBI Taxonomy" id="2898453"/>
    <lineage>
        <taxon>Eukaryota</taxon>
        <taxon>Fungi</taxon>
        <taxon>Dikarya</taxon>
        <taxon>Ascomycota</taxon>
        <taxon>Pezizomycotina</taxon>
        <taxon>Sordariomycetes</taxon>
        <taxon>Sordariomycetidae</taxon>
        <taxon>Diaporthales</taxon>
        <taxon>Cytosporaceae</taxon>
        <taxon>Cytospora</taxon>
    </lineage>
</organism>
<dbReference type="PANTHER" id="PTHR12604:SF4">
    <property type="entry name" value="X-RAY REPAIR CROSS-COMPLEMENTING PROTEIN 5"/>
    <property type="match status" value="1"/>
</dbReference>
<evidence type="ECO:0000256" key="10">
    <source>
        <dbReference type="ARBA" id="ARBA00022806"/>
    </source>
</evidence>
<dbReference type="InterPro" id="IPR006164">
    <property type="entry name" value="DNA_bd_Ku70/Ku80"/>
</dbReference>
<comment type="function">
    <text evidence="17">Single-stranded DNA-dependent ATP-dependent helicase. Involved in non-homologous end joining (NHEJ) DNA double strand break repair. DNA-binding is sequence-independent but has a high affinity to nicks in double-stranded DNA and to the ends of duplex DNA. Binds to naturally occurring chromosomal ends, and therefore provides chromosomal end protection. Required also for telomere recombination to repair telomeric ends in the absence of telomerase. KU70, of the KU70/KU80 heterodimer, binds to the stem loop of TLC1, the RNA component of telomerase. Involved in telomere maintenance. Interacts with telomeric repeats and subtelomeric sequences thereby controlling telomere length and protecting against subtelomeric rearrangement. Maintains telomeric chromatin, which is involved in silencing the expression of genes located at the telomere. Required for mating-type switching.</text>
</comment>
<dbReference type="Pfam" id="PF08785">
    <property type="entry name" value="Ku_PK_bind"/>
    <property type="match status" value="1"/>
</dbReference>
<keyword evidence="9" id="KW-0378">Hydrolase</keyword>
<sequence length="733" mass="81991">MADKQAFVYIVDIGSTTAKQNHGRPESDLDWSLPYFWDKITTTAQASRKTWCVGVIGLRTDETKNNFEDDDGYENISILKQLGPIELPQLKELKDKIEPSNTDNGDAMSAIVIAGEMIDEFTKKNKYTRRIYLITDGQGPVDGDDIDEIANRLNDLDIELIVLGVDFDDPDSGFKEEDKPQLKATNEAILKSLVTKCKKGDFATMKAALDELETPRVKPVKLVKNYDGALTLGDPAQFPSAISINVERWPVTKVSRPAAATTVVVKSEPGATQSTHTLHDEAGEVGNDDFQFSSVKQERTYKVNDPGALGGKRDVEYEDLAKGYSYGSTAVPIAESEWDITSLGTSKSFSIMGFVHMDKVEPFITLGETFVTVARPWDEASRLALSALIHALYESETYAVARFVVKDNKDPVILLLRPSIEPDFECLYDVPLPFAEDVRSYRFPPLDKVVTVTGKTLTKHRLLPDDKLSRAMSDFVEAMDLAGFDRDEEGNPQEYAALDDLYSPMVHRVNRAIRDRAIEPEKAPAKIPEILTKYSGPPERLVDRAKPQIEALRKIADVKPVPEKAKGKRNREEPQKPSSGLDVDSLLSKGLARKKHKISKENAIPEFKQTLRHRLDAANEDEELEKAVKDMGQIVETLITESMGDKDYARAQEHIGVMRDQCIAFEVPQLYNEFLRHLKDKISSGVLGGDRREMWAQYIKWPANGRLGLITSSQCEASDVTEDEAQQFWSGKK</sequence>
<dbReference type="InterPro" id="IPR014893">
    <property type="entry name" value="Ku_PK_bind"/>
</dbReference>
<dbReference type="GO" id="GO:0006310">
    <property type="term" value="P:DNA recombination"/>
    <property type="evidence" value="ECO:0007669"/>
    <property type="project" value="UniProtKB-KW"/>
</dbReference>
<keyword evidence="8" id="KW-0227">DNA damage</keyword>
<evidence type="ECO:0000256" key="11">
    <source>
        <dbReference type="ARBA" id="ARBA00022840"/>
    </source>
</evidence>
<dbReference type="SMART" id="SM00559">
    <property type="entry name" value="Ku78"/>
    <property type="match status" value="1"/>
</dbReference>
<dbReference type="GO" id="GO:0043564">
    <property type="term" value="C:Ku70:Ku80 complex"/>
    <property type="evidence" value="ECO:0007669"/>
    <property type="project" value="InterPro"/>
</dbReference>
<feature type="compositionally biased region" description="Basic and acidic residues" evidence="20">
    <location>
        <begin position="557"/>
        <end position="575"/>
    </location>
</feature>
<keyword evidence="16" id="KW-0539">Nucleus</keyword>
<dbReference type="Gene3D" id="2.40.290.10">
    <property type="match status" value="1"/>
</dbReference>
<evidence type="ECO:0000256" key="16">
    <source>
        <dbReference type="ARBA" id="ARBA00023242"/>
    </source>
</evidence>
<evidence type="ECO:0000259" key="21">
    <source>
        <dbReference type="SMART" id="SM00559"/>
    </source>
</evidence>
<keyword evidence="13" id="KW-0238">DNA-binding</keyword>
<dbReference type="GO" id="GO:0003684">
    <property type="term" value="F:damaged DNA binding"/>
    <property type="evidence" value="ECO:0007669"/>
    <property type="project" value="InterPro"/>
</dbReference>
<dbReference type="GO" id="GO:0042162">
    <property type="term" value="F:telomeric DNA binding"/>
    <property type="evidence" value="ECO:0007669"/>
    <property type="project" value="InterPro"/>
</dbReference>
<evidence type="ECO:0000256" key="18">
    <source>
        <dbReference type="ARBA" id="ARBA00031847"/>
    </source>
</evidence>
<dbReference type="InterPro" id="IPR036494">
    <property type="entry name" value="Ku_C_sf"/>
</dbReference>
<dbReference type="InterPro" id="IPR005161">
    <property type="entry name" value="Ku_N"/>
</dbReference>
<keyword evidence="15" id="KW-0234">DNA repair</keyword>
<dbReference type="GO" id="GO:0000781">
    <property type="term" value="C:chromosome, telomeric region"/>
    <property type="evidence" value="ECO:0007669"/>
    <property type="project" value="UniProtKB-SubCell"/>
</dbReference>
<evidence type="ECO:0000256" key="9">
    <source>
        <dbReference type="ARBA" id="ARBA00022801"/>
    </source>
</evidence>
<evidence type="ECO:0000256" key="2">
    <source>
        <dbReference type="ARBA" id="ARBA00004574"/>
    </source>
</evidence>
<dbReference type="PIRSF" id="PIRSF016570">
    <property type="entry name" value="Ku80"/>
    <property type="match status" value="1"/>
</dbReference>
<evidence type="ECO:0000256" key="4">
    <source>
        <dbReference type="ARBA" id="ARBA00012551"/>
    </source>
</evidence>
<keyword evidence="12" id="KW-0779">Telomere</keyword>
<dbReference type="GO" id="GO:0016787">
    <property type="term" value="F:hydrolase activity"/>
    <property type="evidence" value="ECO:0007669"/>
    <property type="project" value="UniProtKB-KW"/>
</dbReference>
<evidence type="ECO:0000256" key="20">
    <source>
        <dbReference type="SAM" id="MobiDB-lite"/>
    </source>
</evidence>
<evidence type="ECO:0000256" key="5">
    <source>
        <dbReference type="ARBA" id="ARBA00021792"/>
    </source>
</evidence>
<keyword evidence="7" id="KW-0547">Nucleotide-binding</keyword>
<evidence type="ECO:0000256" key="14">
    <source>
        <dbReference type="ARBA" id="ARBA00023172"/>
    </source>
</evidence>
<dbReference type="Proteomes" id="UP001320245">
    <property type="component" value="Unassembled WGS sequence"/>
</dbReference>
<dbReference type="EMBL" id="JAJSPL020000036">
    <property type="protein sequence ID" value="KAK7735923.1"/>
    <property type="molecule type" value="Genomic_DNA"/>
</dbReference>
<dbReference type="SUPFAM" id="SSF100939">
    <property type="entry name" value="SPOC domain-like"/>
    <property type="match status" value="1"/>
</dbReference>
<dbReference type="InterPro" id="IPR016194">
    <property type="entry name" value="SPOC-like_C_dom_sf"/>
</dbReference>
<proteinExistence type="inferred from homology"/>
<dbReference type="CDD" id="cd00873">
    <property type="entry name" value="KU80"/>
    <property type="match status" value="1"/>
</dbReference>
<evidence type="ECO:0000256" key="12">
    <source>
        <dbReference type="ARBA" id="ARBA00022895"/>
    </source>
</evidence>
<evidence type="ECO:0000313" key="23">
    <source>
        <dbReference type="Proteomes" id="UP001320245"/>
    </source>
</evidence>
<dbReference type="GO" id="GO:0003678">
    <property type="term" value="F:DNA helicase activity"/>
    <property type="evidence" value="ECO:0007669"/>
    <property type="project" value="UniProtKB-EC"/>
</dbReference>
<keyword evidence="6" id="KW-0158">Chromosome</keyword>
<comment type="similarity">
    <text evidence="3">Belongs to the ku80 family.</text>
</comment>
<dbReference type="InterPro" id="IPR024193">
    <property type="entry name" value="Ku80"/>
</dbReference>
<comment type="catalytic activity">
    <reaction evidence="19">
        <text>ATP + H2O = ADP + phosphate + H(+)</text>
        <dbReference type="Rhea" id="RHEA:13065"/>
        <dbReference type="ChEBI" id="CHEBI:15377"/>
        <dbReference type="ChEBI" id="CHEBI:15378"/>
        <dbReference type="ChEBI" id="CHEBI:30616"/>
        <dbReference type="ChEBI" id="CHEBI:43474"/>
        <dbReference type="ChEBI" id="CHEBI:456216"/>
        <dbReference type="EC" id="3.6.4.12"/>
    </reaction>
</comment>
<dbReference type="FunFam" id="3.40.50.410:FF:000073">
    <property type="entry name" value="ATP-dependent DNA helicase II subunit 2"/>
    <property type="match status" value="1"/>
</dbReference>
<name>A0AAN9U3G1_9PEZI</name>
<dbReference type="Gene3D" id="1.10.1600.10">
    <property type="match status" value="1"/>
</dbReference>
<evidence type="ECO:0000256" key="19">
    <source>
        <dbReference type="ARBA" id="ARBA00047995"/>
    </source>
</evidence>
<dbReference type="AlphaFoldDB" id="A0AAN9U3G1"/>
<keyword evidence="23" id="KW-1185">Reference proteome</keyword>
<gene>
    <name evidence="22" type="primary">YKU80</name>
    <name evidence="22" type="ORF">SLS53_007301</name>
</gene>
<comment type="subcellular location">
    <subcellularLocation>
        <location evidence="2">Chromosome</location>
        <location evidence="2">Telomere</location>
    </subcellularLocation>
    <subcellularLocation>
        <location evidence="1">Nucleus</location>
    </subcellularLocation>
</comment>
<dbReference type="Gene3D" id="3.40.50.410">
    <property type="entry name" value="von Willebrand factor, type A domain"/>
    <property type="match status" value="1"/>
</dbReference>
<accession>A0AAN9U3G1</accession>
<evidence type="ECO:0000256" key="3">
    <source>
        <dbReference type="ARBA" id="ARBA00007726"/>
    </source>
</evidence>
<feature type="region of interest" description="Disordered" evidence="20">
    <location>
        <begin position="557"/>
        <end position="584"/>
    </location>
</feature>
<evidence type="ECO:0000256" key="15">
    <source>
        <dbReference type="ARBA" id="ARBA00023204"/>
    </source>
</evidence>
<keyword evidence="10 22" id="KW-0347">Helicase</keyword>
<dbReference type="Pfam" id="PF03731">
    <property type="entry name" value="Ku_N"/>
    <property type="match status" value="1"/>
</dbReference>
<dbReference type="Pfam" id="PF02735">
    <property type="entry name" value="Ku"/>
    <property type="match status" value="1"/>
</dbReference>
<dbReference type="GO" id="GO:0003690">
    <property type="term" value="F:double-stranded DNA binding"/>
    <property type="evidence" value="ECO:0007669"/>
    <property type="project" value="TreeGrafter"/>
</dbReference>
<evidence type="ECO:0000256" key="13">
    <source>
        <dbReference type="ARBA" id="ARBA00023125"/>
    </source>
</evidence>
<evidence type="ECO:0000256" key="8">
    <source>
        <dbReference type="ARBA" id="ARBA00022763"/>
    </source>
</evidence>
<keyword evidence="14" id="KW-0233">DNA recombination</keyword>
<evidence type="ECO:0000313" key="22">
    <source>
        <dbReference type="EMBL" id="KAK7735923.1"/>
    </source>
</evidence>
<evidence type="ECO:0000256" key="6">
    <source>
        <dbReference type="ARBA" id="ARBA00022454"/>
    </source>
</evidence>
<protein>
    <recommendedName>
        <fullName evidence="5">ATP-dependent DNA helicase II subunit 2</fullName>
        <ecNumber evidence="4">3.6.4.12</ecNumber>
    </recommendedName>
    <alternativeName>
        <fullName evidence="18">ATP-dependent DNA helicase II subunit Ku80</fullName>
    </alternativeName>
</protein>
<comment type="caution">
    <text evidence="22">The sequence shown here is derived from an EMBL/GenBank/DDBJ whole genome shotgun (WGS) entry which is preliminary data.</text>
</comment>
<dbReference type="EC" id="3.6.4.12" evidence="4"/>